<accession>A0A0K9PML6</accession>
<keyword evidence="5" id="KW-1133">Transmembrane helix</keyword>
<dbReference type="PANTHER" id="PTHR32285">
    <property type="entry name" value="PROTEIN TRICHOME BIREFRINGENCE-LIKE 9-RELATED"/>
    <property type="match status" value="1"/>
</dbReference>
<dbReference type="InterPro" id="IPR029962">
    <property type="entry name" value="TBL"/>
</dbReference>
<gene>
    <name evidence="10" type="ORF">ZOSMA_1G01610</name>
</gene>
<protein>
    <submittedName>
        <fullName evidence="10">Protein trichome birefringence-like 38</fullName>
    </submittedName>
</protein>
<evidence type="ECO:0000256" key="5">
    <source>
        <dbReference type="ARBA" id="ARBA00022989"/>
    </source>
</evidence>
<proteinExistence type="inferred from homology"/>
<organism evidence="10 11">
    <name type="scientific">Zostera marina</name>
    <name type="common">Eelgrass</name>
    <dbReference type="NCBI Taxonomy" id="29655"/>
    <lineage>
        <taxon>Eukaryota</taxon>
        <taxon>Viridiplantae</taxon>
        <taxon>Streptophyta</taxon>
        <taxon>Embryophyta</taxon>
        <taxon>Tracheophyta</taxon>
        <taxon>Spermatophyta</taxon>
        <taxon>Magnoliopsida</taxon>
        <taxon>Liliopsida</taxon>
        <taxon>Zosteraceae</taxon>
        <taxon>Zostera</taxon>
    </lineage>
</organism>
<sequence length="356" mass="41325">MLTHASSYFQLCSEASSHRQQTVGGGERGCDLYDGEWVYDESYPPLYDSSKCPFDVQEFNCQKNGRPDTDYLRYRWEPSSCDLPRFDGLEFMEKWRGKKVMFVGDSLSLNQWVSLSCMLHASLPPNSNVSISENRITRTHLFRDFELSVIYYHSLFLVDVVLEPSFGRVLDLDSIEQGRKNWVGIDMFIFNTWHWWSRKGPSQPWDYIRYRNTTHRDMNRVKAFAKAMTTWTTWVDGYVNSSSTKVFFQGISPNHYSGVQWGETSRETCMGQTQPSSPHVSYPHQTRTDPISVNVVKKAIAGHLFSNKIKLLDVTYLSTLRKDGHPSKYGRFRLDCSHWCLPGIPDTWNHLLYVSL</sequence>
<keyword evidence="11" id="KW-1185">Reference proteome</keyword>
<name>A0A0K9PML6_ZOSMR</name>
<keyword evidence="3" id="KW-0812">Transmembrane</keyword>
<feature type="domain" description="Trichome birefringence-like N-terminal" evidence="9">
    <location>
        <begin position="29"/>
        <end position="82"/>
    </location>
</feature>
<comment type="similarity">
    <text evidence="2">Belongs to the PC-esterase family. TBL subfamily.</text>
</comment>
<evidence type="ECO:0000259" key="8">
    <source>
        <dbReference type="Pfam" id="PF13839"/>
    </source>
</evidence>
<dbReference type="PANTHER" id="PTHR32285:SF42">
    <property type="entry name" value="PROTEIN TRICHOME BIREFRINGENCE-LIKE 37"/>
    <property type="match status" value="1"/>
</dbReference>
<keyword evidence="6" id="KW-0333">Golgi apparatus</keyword>
<dbReference type="Pfam" id="PF13839">
    <property type="entry name" value="PC-Esterase"/>
    <property type="match status" value="1"/>
</dbReference>
<dbReference type="Proteomes" id="UP000036987">
    <property type="component" value="Unassembled WGS sequence"/>
</dbReference>
<comment type="caution">
    <text evidence="10">The sequence shown here is derived from an EMBL/GenBank/DDBJ whole genome shotgun (WGS) entry which is preliminary data.</text>
</comment>
<dbReference type="OrthoDB" id="630188at2759"/>
<dbReference type="GO" id="GO:1990538">
    <property type="term" value="F:xylan O-acetyltransferase activity"/>
    <property type="evidence" value="ECO:0007669"/>
    <property type="project" value="UniProtKB-ARBA"/>
</dbReference>
<reference evidence="11" key="1">
    <citation type="journal article" date="2016" name="Nature">
        <title>The genome of the seagrass Zostera marina reveals angiosperm adaptation to the sea.</title>
        <authorList>
            <person name="Olsen J.L."/>
            <person name="Rouze P."/>
            <person name="Verhelst B."/>
            <person name="Lin Y.-C."/>
            <person name="Bayer T."/>
            <person name="Collen J."/>
            <person name="Dattolo E."/>
            <person name="De Paoli E."/>
            <person name="Dittami S."/>
            <person name="Maumus F."/>
            <person name="Michel G."/>
            <person name="Kersting A."/>
            <person name="Lauritano C."/>
            <person name="Lohaus R."/>
            <person name="Toepel M."/>
            <person name="Tonon T."/>
            <person name="Vanneste K."/>
            <person name="Amirebrahimi M."/>
            <person name="Brakel J."/>
            <person name="Bostroem C."/>
            <person name="Chovatia M."/>
            <person name="Grimwood J."/>
            <person name="Jenkins J.W."/>
            <person name="Jueterbock A."/>
            <person name="Mraz A."/>
            <person name="Stam W.T."/>
            <person name="Tice H."/>
            <person name="Bornberg-Bauer E."/>
            <person name="Green P.J."/>
            <person name="Pearson G.A."/>
            <person name="Procaccini G."/>
            <person name="Duarte C.M."/>
            <person name="Schmutz J."/>
            <person name="Reusch T.B.H."/>
            <person name="Van de Peer Y."/>
        </authorList>
    </citation>
    <scope>NUCLEOTIDE SEQUENCE [LARGE SCALE GENOMIC DNA]</scope>
    <source>
        <strain evidence="11">cv. Finnish</strain>
    </source>
</reference>
<dbReference type="GO" id="GO:0016413">
    <property type="term" value="F:O-acetyltransferase activity"/>
    <property type="evidence" value="ECO:0000318"/>
    <property type="project" value="GO_Central"/>
</dbReference>
<evidence type="ECO:0000256" key="4">
    <source>
        <dbReference type="ARBA" id="ARBA00022968"/>
    </source>
</evidence>
<keyword evidence="7" id="KW-0472">Membrane</keyword>
<dbReference type="Pfam" id="PF14416">
    <property type="entry name" value="PMR5N"/>
    <property type="match status" value="1"/>
</dbReference>
<keyword evidence="4" id="KW-0735">Signal-anchor</keyword>
<feature type="domain" description="Trichome birefringence-like C-terminal" evidence="8">
    <location>
        <begin position="83"/>
        <end position="353"/>
    </location>
</feature>
<dbReference type="EMBL" id="LFYR01000729">
    <property type="protein sequence ID" value="KMZ70189.1"/>
    <property type="molecule type" value="Genomic_DNA"/>
</dbReference>
<dbReference type="GO" id="GO:0005794">
    <property type="term" value="C:Golgi apparatus"/>
    <property type="evidence" value="ECO:0000318"/>
    <property type="project" value="GO_Central"/>
</dbReference>
<dbReference type="InterPro" id="IPR026057">
    <property type="entry name" value="TBL_C"/>
</dbReference>
<dbReference type="AlphaFoldDB" id="A0A0K9PML6"/>
<evidence type="ECO:0000256" key="3">
    <source>
        <dbReference type="ARBA" id="ARBA00022692"/>
    </source>
</evidence>
<evidence type="ECO:0000256" key="1">
    <source>
        <dbReference type="ARBA" id="ARBA00004323"/>
    </source>
</evidence>
<comment type="subcellular location">
    <subcellularLocation>
        <location evidence="1">Golgi apparatus membrane</location>
        <topology evidence="1">Single-pass type II membrane protein</topology>
    </subcellularLocation>
</comment>
<evidence type="ECO:0000256" key="7">
    <source>
        <dbReference type="ARBA" id="ARBA00023136"/>
    </source>
</evidence>
<evidence type="ECO:0000313" key="11">
    <source>
        <dbReference type="Proteomes" id="UP000036987"/>
    </source>
</evidence>
<evidence type="ECO:0000256" key="2">
    <source>
        <dbReference type="ARBA" id="ARBA00007727"/>
    </source>
</evidence>
<dbReference type="InterPro" id="IPR025846">
    <property type="entry name" value="TBL_N"/>
</dbReference>
<evidence type="ECO:0000259" key="9">
    <source>
        <dbReference type="Pfam" id="PF14416"/>
    </source>
</evidence>
<evidence type="ECO:0000256" key="6">
    <source>
        <dbReference type="ARBA" id="ARBA00023034"/>
    </source>
</evidence>
<evidence type="ECO:0000313" key="10">
    <source>
        <dbReference type="EMBL" id="KMZ70189.1"/>
    </source>
</evidence>
<dbReference type="GO" id="GO:0000139">
    <property type="term" value="C:Golgi membrane"/>
    <property type="evidence" value="ECO:0007669"/>
    <property type="project" value="UniProtKB-SubCell"/>
</dbReference>